<dbReference type="EMBL" id="RJJR01000005">
    <property type="protein sequence ID" value="RNI37473.1"/>
    <property type="molecule type" value="Genomic_DNA"/>
</dbReference>
<dbReference type="PANTHER" id="PTHR30265:SF4">
    <property type="entry name" value="KOW MOTIF FAMILY PROTEIN, EXPRESSED"/>
    <property type="match status" value="1"/>
</dbReference>
<dbReference type="InterPro" id="IPR043425">
    <property type="entry name" value="NusG-like"/>
</dbReference>
<accession>A0A3M9NJW1</accession>
<dbReference type="InterPro" id="IPR006645">
    <property type="entry name" value="NGN-like_dom"/>
</dbReference>
<dbReference type="InterPro" id="IPR036735">
    <property type="entry name" value="NGN_dom_sf"/>
</dbReference>
<protein>
    <recommendedName>
        <fullName evidence="4">NusG-like N-terminal domain-containing protein</fullName>
    </recommendedName>
</protein>
<evidence type="ECO:0000256" key="1">
    <source>
        <dbReference type="ARBA" id="ARBA00022814"/>
    </source>
</evidence>
<dbReference type="Gene3D" id="3.30.70.940">
    <property type="entry name" value="NusG, N-terminal domain"/>
    <property type="match status" value="1"/>
</dbReference>
<dbReference type="AlphaFoldDB" id="A0A3M9NJW1"/>
<dbReference type="PANTHER" id="PTHR30265">
    <property type="entry name" value="RHO-INTERACTING TRANSCRIPTION TERMINATION FACTOR NUSG"/>
    <property type="match status" value="1"/>
</dbReference>
<proteinExistence type="predicted"/>
<keyword evidence="3" id="KW-0804">Transcription</keyword>
<organism evidence="5 6">
    <name type="scientific">Hanamia caeni</name>
    <dbReference type="NCBI Taxonomy" id="2294116"/>
    <lineage>
        <taxon>Bacteria</taxon>
        <taxon>Pseudomonadati</taxon>
        <taxon>Bacteroidota</taxon>
        <taxon>Chitinophagia</taxon>
        <taxon>Chitinophagales</taxon>
        <taxon>Chitinophagaceae</taxon>
        <taxon>Hanamia</taxon>
    </lineage>
</organism>
<gene>
    <name evidence="5" type="ORF">EFY79_08755</name>
</gene>
<evidence type="ECO:0000313" key="5">
    <source>
        <dbReference type="EMBL" id="RNI37473.1"/>
    </source>
</evidence>
<sequence length="175" mass="20086">MQTNWYLIYTKNNWEKKIASKLSKRKIENYYPLHSVITNKNGKAKLQKVPLFPNYLFVKTAESDKDFILSLNKVINFVYWKQRPALVSENDILLIKNFTKNFYDIKVQKIQVNGSSLSHMIDGATQSFSENILKIRNTVAKVSIPVIGLTLSAEIDGQKSLQPLLSQEASLHLLQ</sequence>
<evidence type="ECO:0000259" key="4">
    <source>
        <dbReference type="SMART" id="SM00738"/>
    </source>
</evidence>
<name>A0A3M9NJW1_9BACT</name>
<dbReference type="SUPFAM" id="SSF82679">
    <property type="entry name" value="N-utilization substance G protein NusG, N-terminal domain"/>
    <property type="match status" value="1"/>
</dbReference>
<dbReference type="SMART" id="SM00738">
    <property type="entry name" value="NGN"/>
    <property type="match status" value="1"/>
</dbReference>
<dbReference type="Pfam" id="PF02357">
    <property type="entry name" value="NusG"/>
    <property type="match status" value="1"/>
</dbReference>
<keyword evidence="6" id="KW-1185">Reference proteome</keyword>
<feature type="domain" description="NusG-like N-terminal" evidence="4">
    <location>
        <begin position="2"/>
        <end position="99"/>
    </location>
</feature>
<dbReference type="OrthoDB" id="9796143at2"/>
<evidence type="ECO:0000256" key="2">
    <source>
        <dbReference type="ARBA" id="ARBA00023015"/>
    </source>
</evidence>
<keyword evidence="1" id="KW-0889">Transcription antitermination</keyword>
<comment type="caution">
    <text evidence="5">The sequence shown here is derived from an EMBL/GenBank/DDBJ whole genome shotgun (WGS) entry which is preliminary data.</text>
</comment>
<keyword evidence="2" id="KW-0805">Transcription regulation</keyword>
<dbReference type="GO" id="GO:0031564">
    <property type="term" value="P:transcription antitermination"/>
    <property type="evidence" value="ECO:0007669"/>
    <property type="project" value="UniProtKB-KW"/>
</dbReference>
<evidence type="ECO:0000313" key="6">
    <source>
        <dbReference type="Proteomes" id="UP000267223"/>
    </source>
</evidence>
<evidence type="ECO:0000256" key="3">
    <source>
        <dbReference type="ARBA" id="ARBA00023163"/>
    </source>
</evidence>
<dbReference type="GO" id="GO:0006354">
    <property type="term" value="P:DNA-templated transcription elongation"/>
    <property type="evidence" value="ECO:0007669"/>
    <property type="project" value="InterPro"/>
</dbReference>
<dbReference type="Proteomes" id="UP000267223">
    <property type="component" value="Unassembled WGS sequence"/>
</dbReference>
<dbReference type="CDD" id="cd09895">
    <property type="entry name" value="NGN_SP_UpxY"/>
    <property type="match status" value="1"/>
</dbReference>
<reference evidence="5 6" key="1">
    <citation type="submission" date="2018-11" db="EMBL/GenBank/DDBJ databases">
        <title>Draft genome sequence of Ferruginibacter sp. BO-59.</title>
        <authorList>
            <person name="Im W.T."/>
        </authorList>
    </citation>
    <scope>NUCLEOTIDE SEQUENCE [LARGE SCALE GENOMIC DNA]</scope>
    <source>
        <strain evidence="5 6">BO-59</strain>
    </source>
</reference>
<dbReference type="RefSeq" id="WP_123120315.1">
    <property type="nucleotide sequence ID" value="NZ_RJJR01000005.1"/>
</dbReference>